<dbReference type="Gene3D" id="3.30.420.10">
    <property type="entry name" value="Ribonuclease H-like superfamily/Ribonuclease H"/>
    <property type="match status" value="2"/>
</dbReference>
<keyword evidence="8" id="KW-1185">Reference proteome</keyword>
<dbReference type="InterPro" id="IPR005162">
    <property type="entry name" value="Retrotrans_gag_dom"/>
</dbReference>
<dbReference type="SUPFAM" id="SSF53098">
    <property type="entry name" value="Ribonuclease H-like"/>
    <property type="match status" value="1"/>
</dbReference>
<dbReference type="Pfam" id="PF00665">
    <property type="entry name" value="rve"/>
    <property type="match status" value="1"/>
</dbReference>
<evidence type="ECO:0000256" key="5">
    <source>
        <dbReference type="SAM" id="MobiDB-lite"/>
    </source>
</evidence>
<dbReference type="Gramene" id="OQU80412">
    <property type="protein sequence ID" value="OQU80412"/>
    <property type="gene ID" value="SORBI_3007G123850"/>
</dbReference>
<feature type="domain" description="Integrase catalytic" evidence="6">
    <location>
        <begin position="1208"/>
        <end position="1316"/>
    </location>
</feature>
<keyword evidence="2" id="KW-0548">Nucleotidyltransferase</keyword>
<dbReference type="InterPro" id="IPR001584">
    <property type="entry name" value="Integrase_cat-core"/>
</dbReference>
<proteinExistence type="predicted"/>
<dbReference type="InParanoid" id="A0A1Z5R9G5"/>
<evidence type="ECO:0000259" key="6">
    <source>
        <dbReference type="PROSITE" id="PS50994"/>
    </source>
</evidence>
<dbReference type="GO" id="GO:0004519">
    <property type="term" value="F:endonuclease activity"/>
    <property type="evidence" value="ECO:0007669"/>
    <property type="project" value="UniProtKB-KW"/>
</dbReference>
<evidence type="ECO:0000313" key="7">
    <source>
        <dbReference type="EMBL" id="OQU80412.1"/>
    </source>
</evidence>
<dbReference type="GO" id="GO:0003676">
    <property type="term" value="F:nucleic acid binding"/>
    <property type="evidence" value="ECO:0007669"/>
    <property type="project" value="InterPro"/>
</dbReference>
<keyword evidence="3" id="KW-0540">Nuclease</keyword>
<dbReference type="CDD" id="cd01647">
    <property type="entry name" value="RT_LTR"/>
    <property type="match status" value="1"/>
</dbReference>
<dbReference type="InterPro" id="IPR012337">
    <property type="entry name" value="RNaseH-like_sf"/>
</dbReference>
<keyword evidence="1" id="KW-0808">Transferase</keyword>
<keyword evidence="4" id="KW-0378">Hydrolase</keyword>
<evidence type="ECO:0000256" key="4">
    <source>
        <dbReference type="ARBA" id="ARBA00022759"/>
    </source>
</evidence>
<name>A0A1Z5R9G5_SORBI</name>
<dbReference type="InterPro" id="IPR036397">
    <property type="entry name" value="RNaseH_sf"/>
</dbReference>
<dbReference type="PANTHER" id="PTHR37984">
    <property type="entry name" value="PROTEIN CBG26694"/>
    <property type="match status" value="1"/>
</dbReference>
<feature type="compositionally biased region" description="Polar residues" evidence="5">
    <location>
        <begin position="10"/>
        <end position="28"/>
    </location>
</feature>
<dbReference type="Gene3D" id="3.30.70.270">
    <property type="match status" value="1"/>
</dbReference>
<dbReference type="InterPro" id="IPR043502">
    <property type="entry name" value="DNA/RNA_pol_sf"/>
</dbReference>
<evidence type="ECO:0000313" key="8">
    <source>
        <dbReference type="Proteomes" id="UP000000768"/>
    </source>
</evidence>
<dbReference type="InterPro" id="IPR021109">
    <property type="entry name" value="Peptidase_aspartic_dom_sf"/>
</dbReference>
<feature type="region of interest" description="Disordered" evidence="5">
    <location>
        <begin position="60"/>
        <end position="108"/>
    </location>
</feature>
<accession>A0A1Z5R9G5</accession>
<dbReference type="CDD" id="cd00303">
    <property type="entry name" value="retropepsin_like"/>
    <property type="match status" value="1"/>
</dbReference>
<dbReference type="Pfam" id="PF00078">
    <property type="entry name" value="RVT_1"/>
    <property type="match status" value="1"/>
</dbReference>
<dbReference type="SUPFAM" id="SSF56672">
    <property type="entry name" value="DNA/RNA polymerases"/>
    <property type="match status" value="1"/>
</dbReference>
<gene>
    <name evidence="7" type="ORF">SORBI_3007G123850</name>
</gene>
<feature type="region of interest" description="Disordered" evidence="5">
    <location>
        <begin position="546"/>
        <end position="614"/>
    </location>
</feature>
<dbReference type="Pfam" id="PF03732">
    <property type="entry name" value="Retrotrans_gag"/>
    <property type="match status" value="1"/>
</dbReference>
<dbReference type="InterPro" id="IPR043128">
    <property type="entry name" value="Rev_trsase/Diguanyl_cyclase"/>
</dbReference>
<dbReference type="Gene3D" id="2.40.70.10">
    <property type="entry name" value="Acid Proteases"/>
    <property type="match status" value="1"/>
</dbReference>
<dbReference type="OMA" id="EANDLAX"/>
<dbReference type="GO" id="GO:0015074">
    <property type="term" value="P:DNA integration"/>
    <property type="evidence" value="ECO:0007669"/>
    <property type="project" value="InterPro"/>
</dbReference>
<feature type="region of interest" description="Disordered" evidence="5">
    <location>
        <begin position="1"/>
        <end position="28"/>
    </location>
</feature>
<dbReference type="PANTHER" id="PTHR37984:SF5">
    <property type="entry name" value="PROTEIN NYNRIN-LIKE"/>
    <property type="match status" value="1"/>
</dbReference>
<dbReference type="InterPro" id="IPR050951">
    <property type="entry name" value="Retrovirus_Pol_polyprotein"/>
</dbReference>
<protein>
    <recommendedName>
        <fullName evidence="6">Integrase catalytic domain-containing protein</fullName>
    </recommendedName>
</protein>
<evidence type="ECO:0000256" key="3">
    <source>
        <dbReference type="ARBA" id="ARBA00022722"/>
    </source>
</evidence>
<organism evidence="7 8">
    <name type="scientific">Sorghum bicolor</name>
    <name type="common">Sorghum</name>
    <name type="synonym">Sorghum vulgare</name>
    <dbReference type="NCBI Taxonomy" id="4558"/>
    <lineage>
        <taxon>Eukaryota</taxon>
        <taxon>Viridiplantae</taxon>
        <taxon>Streptophyta</taxon>
        <taxon>Embryophyta</taxon>
        <taxon>Tracheophyta</taxon>
        <taxon>Spermatophyta</taxon>
        <taxon>Magnoliopsida</taxon>
        <taxon>Liliopsida</taxon>
        <taxon>Poales</taxon>
        <taxon>Poaceae</taxon>
        <taxon>PACMAD clade</taxon>
        <taxon>Panicoideae</taxon>
        <taxon>Andropogonodae</taxon>
        <taxon>Andropogoneae</taxon>
        <taxon>Sorghinae</taxon>
        <taxon>Sorghum</taxon>
    </lineage>
</organism>
<dbReference type="SUPFAM" id="SSF50630">
    <property type="entry name" value="Acid proteases"/>
    <property type="match status" value="1"/>
</dbReference>
<reference evidence="7 8" key="1">
    <citation type="journal article" date="2009" name="Nature">
        <title>The Sorghum bicolor genome and the diversification of grasses.</title>
        <authorList>
            <person name="Paterson A.H."/>
            <person name="Bowers J.E."/>
            <person name="Bruggmann R."/>
            <person name="Dubchak I."/>
            <person name="Grimwood J."/>
            <person name="Gundlach H."/>
            <person name="Haberer G."/>
            <person name="Hellsten U."/>
            <person name="Mitros T."/>
            <person name="Poliakov A."/>
            <person name="Schmutz J."/>
            <person name="Spannagl M."/>
            <person name="Tang H."/>
            <person name="Wang X."/>
            <person name="Wicker T."/>
            <person name="Bharti A.K."/>
            <person name="Chapman J."/>
            <person name="Feltus F.A."/>
            <person name="Gowik U."/>
            <person name="Grigoriev I.V."/>
            <person name="Lyons E."/>
            <person name="Maher C.A."/>
            <person name="Martis M."/>
            <person name="Narechania A."/>
            <person name="Otillar R.P."/>
            <person name="Penning B.W."/>
            <person name="Salamov A.A."/>
            <person name="Wang Y."/>
            <person name="Zhang L."/>
            <person name="Carpita N.C."/>
            <person name="Freeling M."/>
            <person name="Gingle A.R."/>
            <person name="Hash C.T."/>
            <person name="Keller B."/>
            <person name="Klein P."/>
            <person name="Kresovich S."/>
            <person name="McCann M.C."/>
            <person name="Ming R."/>
            <person name="Peterson D.G."/>
            <person name="Mehboob-ur-Rahman"/>
            <person name="Ware D."/>
            <person name="Westhoff P."/>
            <person name="Mayer K.F."/>
            <person name="Messing J."/>
            <person name="Rokhsar D.S."/>
        </authorList>
    </citation>
    <scope>NUCLEOTIDE SEQUENCE [LARGE SCALE GENOMIC DNA]</scope>
    <source>
        <strain evidence="8">cv. BTx623</strain>
    </source>
</reference>
<dbReference type="GO" id="GO:0016779">
    <property type="term" value="F:nucleotidyltransferase activity"/>
    <property type="evidence" value="ECO:0007669"/>
    <property type="project" value="UniProtKB-KW"/>
</dbReference>
<evidence type="ECO:0000256" key="1">
    <source>
        <dbReference type="ARBA" id="ARBA00022679"/>
    </source>
</evidence>
<sequence>MEIPVPPSTVGVTNAQSTPMTTNPQTSDGQIKLATDLLASAMSGLTPPPNWWGYGMPPELTPGTSHTTDVRGKNPMASAPPSMPMNQSPQYTTTTTARPHTGNSQAPTFQMPNVSADSMLMQQRSMIQPGYVSSMIMPNYQSSTGPMPMNANSGWLGQQVFPQMPQPSHQATGFHQGQIYPGFQNQGIPNQPMNFGQQVGGQQVSGQQIGGQQLGGPQIGSQMINPMFHADCAPRRHVEAYQQIAEVMRDQFGIKPKVNTYSYRTPYPPAFDLIPLPNRYKVPDFTKFSGQDDTSTKEHVNRFIIQCGEAGNRDELRVRLFSSSLSGSAFTWFISLPPNSVITWADVEKQFHKYFFSGVHEKKITDLVKLRQRNDESVESFVQRIQEVKNKCYSLGLLPHIRDKYASQEFESLSHLVQRISDQDIKPFEPKRAWNKKVSFVDEATSSDSDEEPVFGLAEWVKNKKPMSCPFGHKEPEKFAFDTTNAGRIFDFLLQEGQIKLSPNHVIPSAEELKRMKYCKWHNATSHDTNECKVFRQQLQSAIESGRIKFDKSRKNHRPSARQQQLPPWCPEGLTRTQKRRLQRERREELSKGENSGQSGDQQQPDPKEEGPSAGVNMVFMLPMEFLAPSSDDEVEFSDQIAQLALDPMTAIFEKPADDERQHLKALFVKGRVDGQPMTKILIDGGAAINIMPYAVYRKLGKGDQDLTKTDMMLKDFEGNVSPVKGAICVELTIGSKTLPTTFFVISGKGAYNLLFLMDRFADDLGQGFTSADDLVEVDIGSGDKPRPTFISAKLNSECKQQLTDLLKKNGKLRVCIDFRNLNKATPMDGYPMPVADLLVDAAAGHRIISFMDGNAGYNQIFMAEEDIPKTAFRCPGHVGLFEWIVMTFGLKNAGATYQRALNFIFHEFIGKLVEIYIDDVVVKSGDFTKHLADLRKVLECTRKHGLKMNPNKCAFGVSAGQFLGFMVHQRGIEISRRSIDAINKILAPTNKTEIQSLIGKLRHYLLSAECTVICKDDVVRYMLSMPIMSGRIGKWILALSEFDLRYESAKAVKCSRSYECRSEGLITYYERSMQLLKEFNDFRLEYVPRLHNEEANRLAQHASGYQPMIDAISVIGADDWRKEIVDYLKNPSKKVERRVRFQATKYVLLEDELYYRTIDGVLLRCLGDDEPKSLMGEIHEGYFKGCQGCQKFGNVQRAPASAMNPIIKPWPFRGWAIDLIGQIYPPSSKGHKFILVATNYFTKWVEAIPLKKVTSANMIDFVKEHIIYRFGIPQTITTDQGTMFTSGEFDEFAIANGQAEASNKGIIKLIKRKIEENPRKWHTLLNEALWSYRMACHGSTKVSPYQLVYGHDAVLPWKI</sequence>
<evidence type="ECO:0000256" key="2">
    <source>
        <dbReference type="ARBA" id="ARBA00022695"/>
    </source>
</evidence>
<feature type="compositionally biased region" description="Polar residues" evidence="5">
    <location>
        <begin position="593"/>
        <end position="605"/>
    </location>
</feature>
<dbReference type="Proteomes" id="UP000000768">
    <property type="component" value="Chromosome 7"/>
</dbReference>
<dbReference type="EMBL" id="CM000766">
    <property type="protein sequence ID" value="OQU80412.1"/>
    <property type="molecule type" value="Genomic_DNA"/>
</dbReference>
<feature type="compositionally biased region" description="Polar residues" evidence="5">
    <location>
        <begin position="91"/>
        <end position="108"/>
    </location>
</feature>
<dbReference type="InterPro" id="IPR000477">
    <property type="entry name" value="RT_dom"/>
</dbReference>
<dbReference type="Gene3D" id="3.10.10.10">
    <property type="entry name" value="HIV Type 1 Reverse Transcriptase, subunit A, domain 1"/>
    <property type="match status" value="1"/>
</dbReference>
<keyword evidence="4" id="KW-0255">Endonuclease</keyword>
<dbReference type="PROSITE" id="PS50994">
    <property type="entry name" value="INTEGRASE"/>
    <property type="match status" value="1"/>
</dbReference>
<feature type="compositionally biased region" description="Low complexity" evidence="5">
    <location>
        <begin position="74"/>
        <end position="90"/>
    </location>
</feature>
<reference evidence="8" key="2">
    <citation type="journal article" date="2018" name="Plant J.">
        <title>The Sorghum bicolor reference genome: improved assembly, gene annotations, a transcriptome atlas, and signatures of genome organization.</title>
        <authorList>
            <person name="McCormick R.F."/>
            <person name="Truong S.K."/>
            <person name="Sreedasyam A."/>
            <person name="Jenkins J."/>
            <person name="Shu S."/>
            <person name="Sims D."/>
            <person name="Kennedy M."/>
            <person name="Amirebrahimi M."/>
            <person name="Weers B.D."/>
            <person name="McKinley B."/>
            <person name="Mattison A."/>
            <person name="Morishige D.T."/>
            <person name="Grimwood J."/>
            <person name="Schmutz J."/>
            <person name="Mullet J.E."/>
        </authorList>
    </citation>
    <scope>NUCLEOTIDE SEQUENCE [LARGE SCALE GENOMIC DNA]</scope>
    <source>
        <strain evidence="8">cv. BTx623</strain>
    </source>
</reference>